<evidence type="ECO:0000313" key="3">
    <source>
        <dbReference type="Proteomes" id="UP001333710"/>
    </source>
</evidence>
<organism evidence="2 3">
    <name type="scientific">Planctobacterium marinum</name>
    <dbReference type="NCBI Taxonomy" id="1631968"/>
    <lineage>
        <taxon>Bacteria</taxon>
        <taxon>Pseudomonadati</taxon>
        <taxon>Pseudomonadota</taxon>
        <taxon>Gammaproteobacteria</taxon>
        <taxon>Alteromonadales</taxon>
        <taxon>Alteromonadaceae</taxon>
        <taxon>Planctobacterium</taxon>
    </lineage>
</organism>
<feature type="transmembrane region" description="Helical" evidence="1">
    <location>
        <begin position="6"/>
        <end position="25"/>
    </location>
</feature>
<evidence type="ECO:0000256" key="1">
    <source>
        <dbReference type="SAM" id="Phobius"/>
    </source>
</evidence>
<feature type="transmembrane region" description="Helical" evidence="1">
    <location>
        <begin position="90"/>
        <end position="113"/>
    </location>
</feature>
<keyword evidence="1" id="KW-0472">Membrane</keyword>
<protein>
    <recommendedName>
        <fullName evidence="4">DUF2721 domain-containing protein</fullName>
    </recommendedName>
</protein>
<dbReference type="Proteomes" id="UP001333710">
    <property type="component" value="Chromosome"/>
</dbReference>
<dbReference type="EMBL" id="AP027272">
    <property type="protein sequence ID" value="BDX06119.1"/>
    <property type="molecule type" value="Genomic_DNA"/>
</dbReference>
<keyword evidence="3" id="KW-1185">Reference proteome</keyword>
<name>A0AA48HQG6_9ALTE</name>
<accession>A0AA48HQG6</accession>
<dbReference type="RefSeq" id="WP_338292155.1">
    <property type="nucleotide sequence ID" value="NZ_AP027272.1"/>
</dbReference>
<gene>
    <name evidence="2" type="ORF">MACH26_16400</name>
</gene>
<keyword evidence="1" id="KW-1133">Transmembrane helix</keyword>
<evidence type="ECO:0000313" key="2">
    <source>
        <dbReference type="EMBL" id="BDX06119.1"/>
    </source>
</evidence>
<sequence length="136" mass="15158">MEFEYFTSIMTPGIALLILSTTMRLGNVRMALTELAKTPGVDMENLESYKLFSNRARFLCRGLRMLNISMLILIPGALGKLVFNGTVPEVTLLIVIADVVFFLFLFLAVFALYKESQLTGKSIIAHTSDIKNAFSK</sequence>
<proteinExistence type="predicted"/>
<evidence type="ECO:0008006" key="4">
    <source>
        <dbReference type="Google" id="ProtNLM"/>
    </source>
</evidence>
<reference evidence="2" key="1">
    <citation type="submission" date="2023-01" db="EMBL/GenBank/DDBJ databases">
        <title>Complete genome sequence of Planctobacterium marinum strain Dej080120_11.</title>
        <authorList>
            <person name="Ueki S."/>
            <person name="Maruyama F."/>
        </authorList>
    </citation>
    <scope>NUCLEOTIDE SEQUENCE</scope>
    <source>
        <strain evidence="2">Dej080120_11</strain>
    </source>
</reference>
<keyword evidence="1" id="KW-0812">Transmembrane</keyword>
<dbReference type="AlphaFoldDB" id="A0AA48HQG6"/>
<dbReference type="KEGG" id="pmaw:MACH26_16400"/>
<feature type="transmembrane region" description="Helical" evidence="1">
    <location>
        <begin position="58"/>
        <end position="78"/>
    </location>
</feature>